<dbReference type="Proteomes" id="UP000280066">
    <property type="component" value="Unassembled WGS sequence"/>
</dbReference>
<accession>A0A428JPY5</accession>
<dbReference type="Gene3D" id="2.60.40.10">
    <property type="entry name" value="Immunoglobulins"/>
    <property type="match status" value="1"/>
</dbReference>
<dbReference type="OrthoDB" id="882159at2"/>
<dbReference type="EMBL" id="RWIS01000003">
    <property type="protein sequence ID" value="RSK35341.1"/>
    <property type="molecule type" value="Genomic_DNA"/>
</dbReference>
<reference evidence="1 2" key="1">
    <citation type="submission" date="2018-12" db="EMBL/GenBank/DDBJ databases">
        <authorList>
            <person name="Feng G."/>
            <person name="Zhu H."/>
        </authorList>
    </citation>
    <scope>NUCLEOTIDE SEQUENCE [LARGE SCALE GENOMIC DNA]</scope>
    <source>
        <strain evidence="1 2">9PBR-2</strain>
    </source>
</reference>
<evidence type="ECO:0000313" key="1">
    <source>
        <dbReference type="EMBL" id="RSK35341.1"/>
    </source>
</evidence>
<keyword evidence="2" id="KW-1185">Reference proteome</keyword>
<dbReference type="RefSeq" id="WP_125427908.1">
    <property type="nucleotide sequence ID" value="NZ_RWIS01000003.1"/>
</dbReference>
<gene>
    <name evidence="1" type="ORF">EI290_06480</name>
</gene>
<dbReference type="InterPro" id="IPR013783">
    <property type="entry name" value="Ig-like_fold"/>
</dbReference>
<evidence type="ECO:0000313" key="2">
    <source>
        <dbReference type="Proteomes" id="UP000280066"/>
    </source>
</evidence>
<name>A0A428JPY5_9BACT</name>
<organism evidence="1 2">
    <name type="scientific">Hymenobacter metallilatus</name>
    <dbReference type="NCBI Taxonomy" id="2493666"/>
    <lineage>
        <taxon>Bacteria</taxon>
        <taxon>Pseudomonadati</taxon>
        <taxon>Bacteroidota</taxon>
        <taxon>Cytophagia</taxon>
        <taxon>Cytophagales</taxon>
        <taxon>Hymenobacteraceae</taxon>
        <taxon>Hymenobacter</taxon>
    </lineage>
</organism>
<proteinExistence type="predicted"/>
<comment type="caution">
    <text evidence="1">The sequence shown here is derived from an EMBL/GenBank/DDBJ whole genome shotgun (WGS) entry which is preliminary data.</text>
</comment>
<sequence>MPRTITLVVACLLVSLLAYGAGVTFFRARIQDERVQLEWPANREQVSSGYEVYRQEYPADEFVKITTLVPTAQPWYRYTDPHVLRPNTSPQAVTYRLAVRTATGTRTYQTTPVPPADNVVVRSWDTIKRMFR</sequence>
<evidence type="ECO:0008006" key="3">
    <source>
        <dbReference type="Google" id="ProtNLM"/>
    </source>
</evidence>
<dbReference type="AlphaFoldDB" id="A0A428JPY5"/>
<protein>
    <recommendedName>
        <fullName evidence="3">Fibronectin type III domain-containing protein</fullName>
    </recommendedName>
</protein>